<comment type="cofactor">
    <cofactor evidence="1 4">
        <name>pyridoxal 5'-phosphate</name>
        <dbReference type="ChEBI" id="CHEBI:597326"/>
    </cofactor>
</comment>
<dbReference type="PROSITE" id="PS00868">
    <property type="entry name" value="CYS_MET_METAB_PP"/>
    <property type="match status" value="1"/>
</dbReference>
<dbReference type="Gene3D" id="3.40.640.10">
    <property type="entry name" value="Type I PLP-dependent aspartate aminotransferase-like (Major domain)"/>
    <property type="match status" value="1"/>
</dbReference>
<dbReference type="RefSeq" id="WP_169201336.1">
    <property type="nucleotide sequence ID" value="NZ_CP059467.1"/>
</dbReference>
<dbReference type="Gene3D" id="3.90.1150.10">
    <property type="entry name" value="Aspartate Aminotransferase, domain 1"/>
    <property type="match status" value="1"/>
</dbReference>
<keyword evidence="6" id="KW-1185">Reference proteome</keyword>
<keyword evidence="3 4" id="KW-0663">Pyridoxal phosphate</keyword>
<dbReference type="Pfam" id="PF01053">
    <property type="entry name" value="Cys_Met_Meta_PP"/>
    <property type="match status" value="1"/>
</dbReference>
<dbReference type="Proteomes" id="UP000633943">
    <property type="component" value="Unassembled WGS sequence"/>
</dbReference>
<comment type="caution">
    <text evidence="5">The sequence shown here is derived from an EMBL/GenBank/DDBJ whole genome shotgun (WGS) entry which is preliminary data.</text>
</comment>
<evidence type="ECO:0000313" key="5">
    <source>
        <dbReference type="EMBL" id="NMG14564.1"/>
    </source>
</evidence>
<dbReference type="PANTHER" id="PTHR11808:SF15">
    <property type="entry name" value="CYSTATHIONINE GAMMA-LYASE"/>
    <property type="match status" value="1"/>
</dbReference>
<dbReference type="CDD" id="cd00614">
    <property type="entry name" value="CGS_like"/>
    <property type="match status" value="1"/>
</dbReference>
<dbReference type="InterPro" id="IPR015424">
    <property type="entry name" value="PyrdxlP-dep_Trfase"/>
</dbReference>
<accession>A0ABX1NRE8</accession>
<reference evidence="5 6" key="1">
    <citation type="submission" date="2019-12" db="EMBL/GenBank/DDBJ databases">
        <title>Comparative genomics gives insights into the taxonomy of the Azoarcus-Aromatoleum group and reveals separate origins of nif in the plant-associated Azoarcus and non-plant-associated Aromatoleum sub-groups.</title>
        <authorList>
            <person name="Lafos M."/>
            <person name="Maluk M."/>
            <person name="Batista M."/>
            <person name="Junghare M."/>
            <person name="Carmona M."/>
            <person name="Faoro H."/>
            <person name="Cruz L.M."/>
            <person name="Battistoni F."/>
            <person name="De Souza E."/>
            <person name="Pedrosa F."/>
            <person name="Chen W.-M."/>
            <person name="Poole P.S."/>
            <person name="Dixon R.A."/>
            <person name="James E.K."/>
        </authorList>
    </citation>
    <scope>NUCLEOTIDE SEQUENCE [LARGE SCALE GENOMIC DNA]</scope>
    <source>
        <strain evidence="5 6">PbN1</strain>
    </source>
</reference>
<evidence type="ECO:0000313" key="6">
    <source>
        <dbReference type="Proteomes" id="UP000633943"/>
    </source>
</evidence>
<gene>
    <name evidence="5" type="ORF">GPA24_03225</name>
</gene>
<organism evidence="5 6">
    <name type="scientific">Aromatoleum bremense</name>
    <dbReference type="NCBI Taxonomy" id="76115"/>
    <lineage>
        <taxon>Bacteria</taxon>
        <taxon>Pseudomonadati</taxon>
        <taxon>Pseudomonadota</taxon>
        <taxon>Betaproteobacteria</taxon>
        <taxon>Rhodocyclales</taxon>
        <taxon>Rhodocyclaceae</taxon>
        <taxon>Aromatoleum</taxon>
    </lineage>
</organism>
<dbReference type="InterPro" id="IPR000277">
    <property type="entry name" value="Cys/Met-Metab_PyrdxlP-dep_enz"/>
</dbReference>
<sequence>MTDKAGFSTLAVHAGQAPDPATGAVITPIYATSTYAQTSPGVHQGLDYARSHNPTRWAYERCVAALEDGAAGFAFGSGMAAIATVLELLDAGAHVVALDDLYGGTRRLFERVRRRSADLRFSYSTLASEAELEAAITPETRMIWVESPSNPLLKLVDLEMVARVAKRHGVLAVADNTFASPWVQRPLALGFDVVVHSATKYLNGHSDVIGGVSVVRDAALAERLGFLQNAVGAIPGAFDCFLVNRGLKTLALRMERHCANGLAVAQWLERHPQVERVIYPGLPSHPQHELACRQMRGFGGMVTAVVKGGEDEARRFLEHCELFTLAESLGGVESLIEHPALMTHASVPAEVRAALGIGDALVRLSVGIEDVADLIADLERALAAV</sequence>
<protein>
    <submittedName>
        <fullName evidence="5">Cystathionine beta-lyase</fullName>
    </submittedName>
</protein>
<dbReference type="InterPro" id="IPR054542">
    <property type="entry name" value="Cys_met_metab_PP"/>
</dbReference>
<proteinExistence type="inferred from homology"/>
<dbReference type="EMBL" id="WTVP01000005">
    <property type="protein sequence ID" value="NMG14564.1"/>
    <property type="molecule type" value="Genomic_DNA"/>
</dbReference>
<dbReference type="InterPro" id="IPR015421">
    <property type="entry name" value="PyrdxlP-dep_Trfase_major"/>
</dbReference>
<evidence type="ECO:0000256" key="3">
    <source>
        <dbReference type="ARBA" id="ARBA00022898"/>
    </source>
</evidence>
<evidence type="ECO:0000256" key="4">
    <source>
        <dbReference type="RuleBase" id="RU362118"/>
    </source>
</evidence>
<evidence type="ECO:0000256" key="2">
    <source>
        <dbReference type="ARBA" id="ARBA00009077"/>
    </source>
</evidence>
<dbReference type="SUPFAM" id="SSF53383">
    <property type="entry name" value="PLP-dependent transferases"/>
    <property type="match status" value="1"/>
</dbReference>
<evidence type="ECO:0000256" key="1">
    <source>
        <dbReference type="ARBA" id="ARBA00001933"/>
    </source>
</evidence>
<dbReference type="PANTHER" id="PTHR11808">
    <property type="entry name" value="TRANS-SULFURATION ENZYME FAMILY MEMBER"/>
    <property type="match status" value="1"/>
</dbReference>
<comment type="similarity">
    <text evidence="2 4">Belongs to the trans-sulfuration enzymes family.</text>
</comment>
<name>A0ABX1NRE8_9RHOO</name>
<dbReference type="PIRSF" id="PIRSF001434">
    <property type="entry name" value="CGS"/>
    <property type="match status" value="1"/>
</dbReference>
<dbReference type="InterPro" id="IPR015422">
    <property type="entry name" value="PyrdxlP-dep_Trfase_small"/>
</dbReference>